<comment type="caution">
    <text evidence="1">The sequence shown here is derived from an EMBL/GenBank/DDBJ whole genome shotgun (WGS) entry which is preliminary data.</text>
</comment>
<protein>
    <submittedName>
        <fullName evidence="1">Uncharacterized protein</fullName>
    </submittedName>
</protein>
<proteinExistence type="predicted"/>
<gene>
    <name evidence="1" type="ORF">Ahy_B05g079472</name>
</gene>
<reference evidence="1 2" key="1">
    <citation type="submission" date="2019-01" db="EMBL/GenBank/DDBJ databases">
        <title>Sequencing of cultivated peanut Arachis hypogaea provides insights into genome evolution and oil improvement.</title>
        <authorList>
            <person name="Chen X."/>
        </authorList>
    </citation>
    <scope>NUCLEOTIDE SEQUENCE [LARGE SCALE GENOMIC DNA]</scope>
    <source>
        <strain evidence="2">cv. Fuhuasheng</strain>
        <tissue evidence="1">Leaves</tissue>
    </source>
</reference>
<dbReference type="AlphaFoldDB" id="A0A444Z9X4"/>
<keyword evidence="2" id="KW-1185">Reference proteome</keyword>
<evidence type="ECO:0000313" key="2">
    <source>
        <dbReference type="Proteomes" id="UP000289738"/>
    </source>
</evidence>
<sequence length="76" mass="8744">MYVIDRIADPTCQSRHYTPQQQPASNVVKNEDPYFILLLSKAALSYHLSLNTWKLLNILCYLLGDHFLFLSEGEGE</sequence>
<organism evidence="1 2">
    <name type="scientific">Arachis hypogaea</name>
    <name type="common">Peanut</name>
    <dbReference type="NCBI Taxonomy" id="3818"/>
    <lineage>
        <taxon>Eukaryota</taxon>
        <taxon>Viridiplantae</taxon>
        <taxon>Streptophyta</taxon>
        <taxon>Embryophyta</taxon>
        <taxon>Tracheophyta</taxon>
        <taxon>Spermatophyta</taxon>
        <taxon>Magnoliopsida</taxon>
        <taxon>eudicotyledons</taxon>
        <taxon>Gunneridae</taxon>
        <taxon>Pentapetalae</taxon>
        <taxon>rosids</taxon>
        <taxon>fabids</taxon>
        <taxon>Fabales</taxon>
        <taxon>Fabaceae</taxon>
        <taxon>Papilionoideae</taxon>
        <taxon>50 kb inversion clade</taxon>
        <taxon>dalbergioids sensu lato</taxon>
        <taxon>Dalbergieae</taxon>
        <taxon>Pterocarpus clade</taxon>
        <taxon>Arachis</taxon>
    </lineage>
</organism>
<dbReference type="Proteomes" id="UP000289738">
    <property type="component" value="Chromosome B05"/>
</dbReference>
<evidence type="ECO:0000313" key="1">
    <source>
        <dbReference type="EMBL" id="RYR10983.1"/>
    </source>
</evidence>
<name>A0A444Z9X4_ARAHY</name>
<dbReference type="EMBL" id="SDMP01000015">
    <property type="protein sequence ID" value="RYR10983.1"/>
    <property type="molecule type" value="Genomic_DNA"/>
</dbReference>
<accession>A0A444Z9X4</accession>